<accession>A0A4D6DX03</accession>
<name>A0A4D6DX03_9CAUD</name>
<sequence length="578" mass="65196">MFDKNPKIVSDPVTPATSTNAENNGDRKVVRYLDQIFDPDIHPIEDRAKYVVPYEGEVVHDTANHRMLIVKHVDKYATWKTTFENYWLLPEESNDDYDLFPQHEYGFLQGELAFMIDYSERPPVARVDSNATGNDAAYAIIYKGSLINELGLVVSATYEGQNLVSNKIAVSPVIYDNIENRTVMGCNTFSTTQNEAAMPNGTKCTLVYYDAAGRPIPPTYPLVVQQCAYMRDHQLSVRYVKSIELLAPWFTNSMRPRTMFVPINLPLTAIEFRAVVHFSDGSKEEHPVNSISGDYGFTIHGIDQYKPTTPNQVSDAIVLTYAFKESEQALIVQPGSPRHISESYEIVATPAQGAYSPRIYTYPYWDPTVGWRNKHFTTDLDRKYCRDVTDITTLNESSPVFEGKKYGEEQPMIFNLNMRDVSAVYEPWAFVQHTTITLYNPPSNVGRKWDVRHSYSRPPFSPLTVEYVPQVNSTVLAKFAGLADVTAFVAEGYLKFEPMFDPRTEVKAPDPTHFDLVRVDGTARTGIPIASFNNLPISDLTLADGETLYIRWVRRDSTGAELQLGVSAALTKQVTAFS</sequence>
<keyword evidence="3" id="KW-1185">Reference proteome</keyword>
<feature type="region of interest" description="Disordered" evidence="1">
    <location>
        <begin position="1"/>
        <end position="23"/>
    </location>
</feature>
<organism evidence="2 3">
    <name type="scientific">Edwardsiella phage pEt-SU</name>
    <dbReference type="NCBI Taxonomy" id="2562142"/>
    <lineage>
        <taxon>Viruses</taxon>
        <taxon>Duplodnaviria</taxon>
        <taxon>Heunggongvirae</taxon>
        <taxon>Uroviricota</taxon>
        <taxon>Caudoviricetes</taxon>
        <taxon>Chimalliviridae</taxon>
        <taxon>Petsuvirus</taxon>
        <taxon>Petsuvirus pEtSU</taxon>
    </lineage>
</organism>
<reference evidence="2 3" key="1">
    <citation type="submission" date="2019-03" db="EMBL/GenBank/DDBJ databases">
        <authorList>
            <person name="Kim S.G."/>
            <person name="Park S.C."/>
        </authorList>
    </citation>
    <scope>NUCLEOTIDE SEQUENCE [LARGE SCALE GENOMIC DNA]</scope>
</reference>
<proteinExistence type="predicted"/>
<evidence type="ECO:0000313" key="2">
    <source>
        <dbReference type="EMBL" id="QBZ70812.1"/>
    </source>
</evidence>
<gene>
    <name evidence="2" type="ORF">pETSU_231</name>
</gene>
<protein>
    <submittedName>
        <fullName evidence="2">Putative virion structural protein</fullName>
    </submittedName>
</protein>
<dbReference type="EMBL" id="MK689364">
    <property type="protein sequence ID" value="QBZ70812.1"/>
    <property type="molecule type" value="Genomic_DNA"/>
</dbReference>
<evidence type="ECO:0000313" key="3">
    <source>
        <dbReference type="Proteomes" id="UP000297195"/>
    </source>
</evidence>
<evidence type="ECO:0000256" key="1">
    <source>
        <dbReference type="SAM" id="MobiDB-lite"/>
    </source>
</evidence>
<dbReference type="Proteomes" id="UP000297195">
    <property type="component" value="Segment"/>
</dbReference>